<dbReference type="HAMAP" id="MF_00963">
    <property type="entry name" value="Sigma70_RpoD_SigA"/>
    <property type="match status" value="1"/>
</dbReference>
<dbReference type="InterPro" id="IPR013324">
    <property type="entry name" value="RNA_pol_sigma_r3/r4-like"/>
</dbReference>
<dbReference type="GO" id="GO:0016987">
    <property type="term" value="F:sigma factor activity"/>
    <property type="evidence" value="ECO:0007669"/>
    <property type="project" value="UniProtKB-UniRule"/>
</dbReference>
<name>A0A2U3R556_ORITS</name>
<dbReference type="Pfam" id="PF04546">
    <property type="entry name" value="Sigma70_ner"/>
    <property type="match status" value="1"/>
</dbReference>
<dbReference type="InterPro" id="IPR050239">
    <property type="entry name" value="Sigma-70_RNA_pol_init_factors"/>
</dbReference>
<gene>
    <name evidence="5 8" type="primary">rpoD</name>
    <name evidence="8" type="ORF">KATO_01278</name>
</gene>
<proteinExistence type="inferred from homology"/>
<keyword evidence="5" id="KW-0963">Cytoplasm</keyword>
<feature type="short sequence motif" description="Interaction with polymerase core subunit RpoC" evidence="5">
    <location>
        <begin position="394"/>
        <end position="397"/>
    </location>
</feature>
<dbReference type="Pfam" id="PF04539">
    <property type="entry name" value="Sigma70_r3"/>
    <property type="match status" value="1"/>
</dbReference>
<dbReference type="AlphaFoldDB" id="A0A2U3R556"/>
<feature type="region of interest" description="Sigma-70 factor domain-4" evidence="5">
    <location>
        <begin position="538"/>
        <end position="591"/>
    </location>
</feature>
<keyword evidence="2 5" id="KW-0731">Sigma factor</keyword>
<dbReference type="RefSeq" id="WP_045916139.1">
    <property type="nucleotide sequence ID" value="NZ_LS398550.1"/>
</dbReference>
<organism evidence="8 9">
    <name type="scientific">Orientia tsutsugamushi</name>
    <name type="common">Rickettsia tsutsugamushi</name>
    <dbReference type="NCBI Taxonomy" id="784"/>
    <lineage>
        <taxon>Bacteria</taxon>
        <taxon>Pseudomonadati</taxon>
        <taxon>Pseudomonadota</taxon>
        <taxon>Alphaproteobacteria</taxon>
        <taxon>Rickettsiales</taxon>
        <taxon>Rickettsiaceae</taxon>
        <taxon>Rickettsieae</taxon>
        <taxon>Orientia</taxon>
    </lineage>
</organism>
<dbReference type="GO" id="GO:0005737">
    <property type="term" value="C:cytoplasm"/>
    <property type="evidence" value="ECO:0007669"/>
    <property type="project" value="UniProtKB-SubCell"/>
</dbReference>
<dbReference type="NCBIfam" id="NF004208">
    <property type="entry name" value="PRK05658.1"/>
    <property type="match status" value="1"/>
</dbReference>
<evidence type="ECO:0000256" key="5">
    <source>
        <dbReference type="HAMAP-Rule" id="MF_00963"/>
    </source>
</evidence>
<dbReference type="SUPFAM" id="SSF88946">
    <property type="entry name" value="Sigma2 domain of RNA polymerase sigma factors"/>
    <property type="match status" value="1"/>
</dbReference>
<comment type="similarity">
    <text evidence="5">Belongs to the sigma-70 factor family. RpoD/SigA subfamily.</text>
</comment>
<dbReference type="InterPro" id="IPR007627">
    <property type="entry name" value="RNA_pol_sigma70_r2"/>
</dbReference>
<dbReference type="InterPro" id="IPR014284">
    <property type="entry name" value="RNA_pol_sigma-70_dom"/>
</dbReference>
<evidence type="ECO:0000256" key="2">
    <source>
        <dbReference type="ARBA" id="ARBA00023082"/>
    </source>
</evidence>
<evidence type="ECO:0000259" key="7">
    <source>
        <dbReference type="PROSITE" id="PS00716"/>
    </source>
</evidence>
<dbReference type="NCBIfam" id="TIGR02937">
    <property type="entry name" value="sigma70-ECF"/>
    <property type="match status" value="1"/>
</dbReference>
<dbReference type="InterPro" id="IPR007624">
    <property type="entry name" value="RNA_pol_sigma70_r3"/>
</dbReference>
<comment type="subunit">
    <text evidence="5">Interacts transiently with the RNA polymerase catalytic core.</text>
</comment>
<dbReference type="EMBL" id="LS398550">
    <property type="protein sequence ID" value="SPR08354.1"/>
    <property type="molecule type" value="Genomic_DNA"/>
</dbReference>
<dbReference type="PRINTS" id="PR00046">
    <property type="entry name" value="SIGMA70FCT"/>
</dbReference>
<dbReference type="PANTHER" id="PTHR30603">
    <property type="entry name" value="RNA POLYMERASE SIGMA FACTOR RPO"/>
    <property type="match status" value="1"/>
</dbReference>
<dbReference type="InterPro" id="IPR009042">
    <property type="entry name" value="RNA_pol_sigma70_r1_2"/>
</dbReference>
<feature type="domain" description="RNA polymerase sigma-70" evidence="7">
    <location>
        <begin position="563"/>
        <end position="589"/>
    </location>
</feature>
<keyword evidence="4 5" id="KW-0804">Transcription</keyword>
<reference evidence="9" key="1">
    <citation type="submission" date="2018-03" db="EMBL/GenBank/DDBJ databases">
        <authorList>
            <person name="Batty M. E."/>
            <person name="Batty M E."/>
        </authorList>
    </citation>
    <scope>NUCLEOTIDE SEQUENCE [LARGE SCALE GENOMIC DNA]</scope>
</reference>
<dbReference type="InterPro" id="IPR007631">
    <property type="entry name" value="RNA_pol_sigma_70_non-ess"/>
</dbReference>
<dbReference type="Pfam" id="PF04542">
    <property type="entry name" value="Sigma70_r2"/>
    <property type="match status" value="1"/>
</dbReference>
<evidence type="ECO:0000256" key="1">
    <source>
        <dbReference type="ARBA" id="ARBA00023015"/>
    </source>
</evidence>
<sequence>MASLRNKNNKIIICNKKTKKNTNVEELASNFVDESEKLSSKISDSDINLDKDFDYTKLGVCPDKIEEEEVVLASNATEGEFEEDLDDNIYSTDIVRAYLKDMSNTTLLSREGEIELAKQMEEGKKTVIHFICHLPYVMKLLIQWYEDLVHSRILVRNLIELESNIYDQPEDDNQHDYDSDGDCEELQNEPLTKVESEILPKILDKMQVVSDLATQLFEVAAHDFKLHKSSCNYQESKKFTELSKELIAAVSNIHFNKQSIKNILNKLYSVNKDIISKEINLLKAAEKYKISRHDFLFQYNSGSNWLQKVKLLHQDEWNKFLSKEKDLIKSTIDYFSEIEQAMLLPLKRFKEIIQAIQNGERKVRVAKKKMVESNTRLVVHVAKPYVNRGLPFLDLIQEGNIGLMKAVDKYNYLLGYKFSTCATWWVRQSISRAVADQARTIRIPVHMADTISKIVRVSKQMHNELGYEPTASEIAEKLSMPIDKVKKVMRIAKEPVSLENPIGEEDGSCLSDFIEDKNAVLPIEEAIKFSLRETTTRALSTLTAREERVLRLRFGIGLPTDYTLEEVGGEFKVTRERVRQIEAKALRKLKHPVRSKKLKSFLSSKNKTLSNNEND</sequence>
<dbReference type="Gene3D" id="1.10.10.10">
    <property type="entry name" value="Winged helix-like DNA-binding domain superfamily/Winged helix DNA-binding domain"/>
    <property type="match status" value="2"/>
</dbReference>
<protein>
    <recommendedName>
        <fullName evidence="5">RNA polymerase sigma factor RpoD</fullName>
    </recommendedName>
    <alternativeName>
        <fullName evidence="5">Sigma-70</fullName>
    </alternativeName>
</protein>
<dbReference type="InterPro" id="IPR000943">
    <property type="entry name" value="RNA_pol_sigma70"/>
</dbReference>
<dbReference type="Pfam" id="PF04545">
    <property type="entry name" value="Sigma70_r4"/>
    <property type="match status" value="1"/>
</dbReference>
<dbReference type="Gene3D" id="1.10.601.10">
    <property type="entry name" value="RNA Polymerase Primary Sigma Factor"/>
    <property type="match status" value="1"/>
</dbReference>
<evidence type="ECO:0000313" key="8">
    <source>
        <dbReference type="EMBL" id="SPR08354.1"/>
    </source>
</evidence>
<dbReference type="Pfam" id="PF00140">
    <property type="entry name" value="Sigma70_r1_2"/>
    <property type="match status" value="1"/>
</dbReference>
<dbReference type="Proteomes" id="UP000244992">
    <property type="component" value="Chromosome I"/>
</dbReference>
<comment type="subcellular location">
    <subcellularLocation>
        <location evidence="5">Cytoplasm</location>
    </subcellularLocation>
</comment>
<dbReference type="GO" id="GO:0006352">
    <property type="term" value="P:DNA-templated transcription initiation"/>
    <property type="evidence" value="ECO:0007669"/>
    <property type="project" value="UniProtKB-UniRule"/>
</dbReference>
<keyword evidence="1 5" id="KW-0805">Transcription regulation</keyword>
<feature type="DNA-binding region" description="H-T-H motif" evidence="5">
    <location>
        <begin position="564"/>
        <end position="583"/>
    </location>
</feature>
<dbReference type="InterPro" id="IPR036388">
    <property type="entry name" value="WH-like_DNA-bd_sf"/>
</dbReference>
<evidence type="ECO:0000256" key="3">
    <source>
        <dbReference type="ARBA" id="ARBA00023125"/>
    </source>
</evidence>
<evidence type="ECO:0000256" key="4">
    <source>
        <dbReference type="ARBA" id="ARBA00023163"/>
    </source>
</evidence>
<dbReference type="InterPro" id="IPR013325">
    <property type="entry name" value="RNA_pol_sigma_r2"/>
</dbReference>
<dbReference type="InterPro" id="IPR028630">
    <property type="entry name" value="Sigma70_RpoD"/>
</dbReference>
<dbReference type="PANTHER" id="PTHR30603:SF60">
    <property type="entry name" value="RNA POLYMERASE SIGMA FACTOR RPOD"/>
    <property type="match status" value="1"/>
</dbReference>
<feature type="region of interest" description="Sigma-70 factor domain-2" evidence="5">
    <location>
        <begin position="370"/>
        <end position="440"/>
    </location>
</feature>
<accession>A0A2U3R556</accession>
<keyword evidence="3 5" id="KW-0238">DNA-binding</keyword>
<comment type="function">
    <text evidence="5">Sigma factors are initiation factors that promote the attachment of RNA polymerase to specific initiation sites and are then released. This sigma factor is the primary sigma factor during exponential growth.</text>
</comment>
<feature type="region of interest" description="Sigma-70 factor domain-3" evidence="5">
    <location>
        <begin position="449"/>
        <end position="525"/>
    </location>
</feature>
<dbReference type="SUPFAM" id="SSF88659">
    <property type="entry name" value="Sigma3 and sigma4 domains of RNA polymerase sigma factors"/>
    <property type="match status" value="2"/>
</dbReference>
<dbReference type="InterPro" id="IPR007630">
    <property type="entry name" value="RNA_pol_sigma70_r4"/>
</dbReference>
<dbReference type="PROSITE" id="PS00716">
    <property type="entry name" value="SIGMA70_2"/>
    <property type="match status" value="1"/>
</dbReference>
<evidence type="ECO:0000313" key="9">
    <source>
        <dbReference type="Proteomes" id="UP000244992"/>
    </source>
</evidence>
<evidence type="ECO:0000259" key="6">
    <source>
        <dbReference type="PROSITE" id="PS00715"/>
    </source>
</evidence>
<dbReference type="GO" id="GO:0003677">
    <property type="term" value="F:DNA binding"/>
    <property type="evidence" value="ECO:0007669"/>
    <property type="project" value="UniProtKB-UniRule"/>
</dbReference>
<feature type="domain" description="RNA polymerase sigma-70" evidence="6">
    <location>
        <begin position="394"/>
        <end position="407"/>
    </location>
</feature>
<dbReference type="PROSITE" id="PS00715">
    <property type="entry name" value="SIGMA70_1"/>
    <property type="match status" value="1"/>
</dbReference>
<dbReference type="CDD" id="cd06171">
    <property type="entry name" value="Sigma70_r4"/>
    <property type="match status" value="1"/>
</dbReference>